<proteinExistence type="predicted"/>
<protein>
    <submittedName>
        <fullName evidence="2">Caspase family protein</fullName>
    </submittedName>
</protein>
<evidence type="ECO:0000313" key="3">
    <source>
        <dbReference type="Proteomes" id="UP001596977"/>
    </source>
</evidence>
<dbReference type="PANTHER" id="PTHR48104">
    <property type="entry name" value="METACASPASE-4"/>
    <property type="match status" value="1"/>
</dbReference>
<organism evidence="2 3">
    <name type="scientific">Sphingomonas canadensis</name>
    <dbReference type="NCBI Taxonomy" id="1219257"/>
    <lineage>
        <taxon>Bacteria</taxon>
        <taxon>Pseudomonadati</taxon>
        <taxon>Pseudomonadota</taxon>
        <taxon>Alphaproteobacteria</taxon>
        <taxon>Sphingomonadales</taxon>
        <taxon>Sphingomonadaceae</taxon>
        <taxon>Sphingomonas</taxon>
    </lineage>
</organism>
<accession>A0ABW3H1W2</accession>
<evidence type="ECO:0000313" key="2">
    <source>
        <dbReference type="EMBL" id="MFD0944852.1"/>
    </source>
</evidence>
<gene>
    <name evidence="2" type="ORF">ACFQ1E_00715</name>
</gene>
<dbReference type="InterPro" id="IPR029030">
    <property type="entry name" value="Caspase-like_dom_sf"/>
</dbReference>
<keyword evidence="3" id="KW-1185">Reference proteome</keyword>
<dbReference type="SUPFAM" id="SSF52129">
    <property type="entry name" value="Caspase-like"/>
    <property type="match status" value="1"/>
</dbReference>
<feature type="domain" description="Peptidase C14 caspase" evidence="1">
    <location>
        <begin position="17"/>
        <end position="260"/>
    </location>
</feature>
<dbReference type="PANTHER" id="PTHR48104:SF30">
    <property type="entry name" value="METACASPASE-1"/>
    <property type="match status" value="1"/>
</dbReference>
<name>A0ABW3H1W2_9SPHN</name>
<dbReference type="InterPro" id="IPR050452">
    <property type="entry name" value="Metacaspase"/>
</dbReference>
<comment type="caution">
    <text evidence="2">The sequence shown here is derived from an EMBL/GenBank/DDBJ whole genome shotgun (WGS) entry which is preliminary data.</text>
</comment>
<reference evidence="3" key="1">
    <citation type="journal article" date="2019" name="Int. J. Syst. Evol. Microbiol.">
        <title>The Global Catalogue of Microorganisms (GCM) 10K type strain sequencing project: providing services to taxonomists for standard genome sequencing and annotation.</title>
        <authorList>
            <consortium name="The Broad Institute Genomics Platform"/>
            <consortium name="The Broad Institute Genome Sequencing Center for Infectious Disease"/>
            <person name="Wu L."/>
            <person name="Ma J."/>
        </authorList>
    </citation>
    <scope>NUCLEOTIDE SEQUENCE [LARGE SCALE GENOMIC DNA]</scope>
    <source>
        <strain evidence="3">CCUG 62982</strain>
    </source>
</reference>
<dbReference type="EMBL" id="JBHTJG010000001">
    <property type="protein sequence ID" value="MFD0944852.1"/>
    <property type="molecule type" value="Genomic_DNA"/>
</dbReference>
<dbReference type="RefSeq" id="WP_264942867.1">
    <property type="nucleotide sequence ID" value="NZ_JAPDRA010000001.1"/>
</dbReference>
<dbReference type="Pfam" id="PF00656">
    <property type="entry name" value="Peptidase_C14"/>
    <property type="match status" value="1"/>
</dbReference>
<sequence>MAHALSIHIGLNAVDPVHYQGWSGPLIACENDAHTMQRICAGRGFTPQVLLTRDATRDAVIAAIRDAAGRLGAGDDLVISYSGHGGQIPDTDGDESDTLDETWCLFDGELIDDELFALWAGFAPGVRIAVLSDSCHSGTVVKMALLSEQAPRDLPTGLLSSAGAPKAMPPEVQMRTYLANQAFYDDIAAAARGSAPVACPVLLVSGCQDNQLSYDGPFNGAFTGALASVFRNGAFRGTYADLANATRMMLRPDQSPNYYAVGAHDPAFEAAPCFRG</sequence>
<dbReference type="InterPro" id="IPR011600">
    <property type="entry name" value="Pept_C14_caspase"/>
</dbReference>
<dbReference type="Proteomes" id="UP001596977">
    <property type="component" value="Unassembled WGS sequence"/>
</dbReference>
<evidence type="ECO:0000259" key="1">
    <source>
        <dbReference type="Pfam" id="PF00656"/>
    </source>
</evidence>
<dbReference type="Gene3D" id="3.40.50.1460">
    <property type="match status" value="1"/>
</dbReference>